<dbReference type="SUPFAM" id="SSF57362">
    <property type="entry name" value="BPTI-like"/>
    <property type="match status" value="1"/>
</dbReference>
<dbReference type="AlphaFoldDB" id="A0A183ECM6"/>
<dbReference type="SMART" id="SM00289">
    <property type="entry name" value="WR1"/>
    <property type="match status" value="1"/>
</dbReference>
<accession>A0A183ECM6</accession>
<dbReference type="Pfam" id="PF14625">
    <property type="entry name" value="Lustrin_cystein"/>
    <property type="match status" value="1"/>
</dbReference>
<evidence type="ECO:0000313" key="2">
    <source>
        <dbReference type="EMBL" id="VDN32319.1"/>
    </source>
</evidence>
<dbReference type="OrthoDB" id="4473401at2759"/>
<dbReference type="Gene3D" id="4.10.410.10">
    <property type="entry name" value="Pancreatic trypsin inhibitor Kunitz domain"/>
    <property type="match status" value="1"/>
</dbReference>
<dbReference type="PROSITE" id="PS50279">
    <property type="entry name" value="BPTI_KUNITZ_2"/>
    <property type="match status" value="1"/>
</dbReference>
<evidence type="ECO:0000313" key="4">
    <source>
        <dbReference type="WBParaSite" id="GPUH_0001874201-mRNA-1"/>
    </source>
</evidence>
<keyword evidence="3" id="KW-1185">Reference proteome</keyword>
<dbReference type="GO" id="GO:0004867">
    <property type="term" value="F:serine-type endopeptidase inhibitor activity"/>
    <property type="evidence" value="ECO:0007669"/>
    <property type="project" value="InterPro"/>
</dbReference>
<evidence type="ECO:0000313" key="3">
    <source>
        <dbReference type="Proteomes" id="UP000271098"/>
    </source>
</evidence>
<dbReference type="Pfam" id="PF00014">
    <property type="entry name" value="Kunitz_BPTI"/>
    <property type="match status" value="1"/>
</dbReference>
<evidence type="ECO:0000259" key="1">
    <source>
        <dbReference type="PROSITE" id="PS50279"/>
    </source>
</evidence>
<dbReference type="Proteomes" id="UP000271098">
    <property type="component" value="Unassembled WGS sequence"/>
</dbReference>
<dbReference type="InterPro" id="IPR036880">
    <property type="entry name" value="Kunitz_BPTI_sf"/>
</dbReference>
<feature type="domain" description="BPTI/Kunitz inhibitor" evidence="1">
    <location>
        <begin position="1"/>
        <end position="47"/>
    </location>
</feature>
<dbReference type="InterPro" id="IPR002223">
    <property type="entry name" value="Kunitz_BPTI"/>
</dbReference>
<proteinExistence type="predicted"/>
<reference evidence="4" key="1">
    <citation type="submission" date="2016-06" db="UniProtKB">
        <authorList>
            <consortium name="WormBaseParasite"/>
        </authorList>
    </citation>
    <scope>IDENTIFICATION</scope>
</reference>
<sequence>MSEGEGDEELQRWYFNIKRRFCSPFVYRGLKGNENNFVTKRLCERACESESLSCSDGIEPLRINGRIMRCTNVSCPETHYCHVGDNQQSTVCCKRQG</sequence>
<organism evidence="4">
    <name type="scientific">Gongylonema pulchrum</name>
    <dbReference type="NCBI Taxonomy" id="637853"/>
    <lineage>
        <taxon>Eukaryota</taxon>
        <taxon>Metazoa</taxon>
        <taxon>Ecdysozoa</taxon>
        <taxon>Nematoda</taxon>
        <taxon>Chromadorea</taxon>
        <taxon>Rhabditida</taxon>
        <taxon>Spirurina</taxon>
        <taxon>Spiruromorpha</taxon>
        <taxon>Spiruroidea</taxon>
        <taxon>Gongylonematidae</taxon>
        <taxon>Gongylonema</taxon>
    </lineage>
</organism>
<reference evidence="2 3" key="2">
    <citation type="submission" date="2018-11" db="EMBL/GenBank/DDBJ databases">
        <authorList>
            <consortium name="Pathogen Informatics"/>
        </authorList>
    </citation>
    <scope>NUCLEOTIDE SEQUENCE [LARGE SCALE GENOMIC DNA]</scope>
</reference>
<gene>
    <name evidence="2" type="ORF">GPUH_LOCUS18717</name>
</gene>
<dbReference type="InterPro" id="IPR028150">
    <property type="entry name" value="Lustrin_cystein"/>
</dbReference>
<dbReference type="WBParaSite" id="GPUH_0001874201-mRNA-1">
    <property type="protein sequence ID" value="GPUH_0001874201-mRNA-1"/>
    <property type="gene ID" value="GPUH_0001874201"/>
</dbReference>
<protein>
    <submittedName>
        <fullName evidence="4">BPTI/Kunitz inhibitor domain-containing protein</fullName>
    </submittedName>
</protein>
<dbReference type="InterPro" id="IPR053014">
    <property type="entry name" value="Cuticle_assoc_divergent"/>
</dbReference>
<dbReference type="InterPro" id="IPR006150">
    <property type="entry name" value="Cys_repeat_1"/>
</dbReference>
<dbReference type="CDD" id="cd22593">
    <property type="entry name" value="Kunitz_conkunitzin"/>
    <property type="match status" value="1"/>
</dbReference>
<dbReference type="SMART" id="SM00131">
    <property type="entry name" value="KU"/>
    <property type="match status" value="1"/>
</dbReference>
<dbReference type="EMBL" id="UYRT01087233">
    <property type="protein sequence ID" value="VDN32319.1"/>
    <property type="molecule type" value="Genomic_DNA"/>
</dbReference>
<name>A0A183ECM6_9BILA</name>
<dbReference type="PANTHER" id="PTHR46339">
    <property type="entry name" value="PROTEIN CBG15282-RELATED"/>
    <property type="match status" value="1"/>
</dbReference>